<reference evidence="9" key="1">
    <citation type="journal article" date="2012" name="Genome Res.">
        <title>Genomic characterization of the Bacillus cereus sensu lato species: Backdrop to the evolution of Bacillus anthracis.</title>
        <authorList>
            <person name="Zwick M.E."/>
            <person name="Joseph S.J."/>
            <person name="Didelot X."/>
            <person name="Chen P.E."/>
            <person name="Bishop-Lilly K.A."/>
            <person name="Stewart A.C."/>
            <person name="Willner K."/>
            <person name="Nolan N."/>
            <person name="Lentz S."/>
            <person name="Thomason M.K."/>
            <person name="Sozhamannan S."/>
            <person name="Mateczun A.J."/>
            <person name="Du L."/>
            <person name="Read T.D."/>
        </authorList>
    </citation>
    <scope>NUCLEOTIDE SEQUENCE [LARGE SCALE GENOMIC DNA]</scope>
    <source>
        <strain evidence="9">AH603</strain>
    </source>
</reference>
<dbReference type="InterPro" id="IPR022324">
    <property type="entry name" value="Bacilysin_exporter_BacE_put"/>
</dbReference>
<feature type="transmembrane region" description="Helical" evidence="7">
    <location>
        <begin position="209"/>
        <end position="235"/>
    </location>
</feature>
<evidence type="ECO:0000313" key="9">
    <source>
        <dbReference type="EMBL" id="EEL68584.1"/>
    </source>
</evidence>
<evidence type="ECO:0000256" key="5">
    <source>
        <dbReference type="ARBA" id="ARBA00022989"/>
    </source>
</evidence>
<dbReference type="SUPFAM" id="SSF103473">
    <property type="entry name" value="MFS general substrate transporter"/>
    <property type="match status" value="1"/>
</dbReference>
<dbReference type="InterPro" id="IPR011701">
    <property type="entry name" value="MFS"/>
</dbReference>
<gene>
    <name evidence="9" type="ORF">bcere0026_44950</name>
</gene>
<dbReference type="PROSITE" id="PS50850">
    <property type="entry name" value="MFS"/>
    <property type="match status" value="1"/>
</dbReference>
<dbReference type="PANTHER" id="PTHR23517">
    <property type="entry name" value="RESISTANCE PROTEIN MDTM, PUTATIVE-RELATED-RELATED"/>
    <property type="match status" value="1"/>
</dbReference>
<dbReference type="InterPro" id="IPR050171">
    <property type="entry name" value="MFS_Transporters"/>
</dbReference>
<feature type="transmembrane region" description="Helical" evidence="7">
    <location>
        <begin position="286"/>
        <end position="303"/>
    </location>
</feature>
<keyword evidence="5 7" id="KW-1133">Transmembrane helix</keyword>
<dbReference type="InterPro" id="IPR020846">
    <property type="entry name" value="MFS_dom"/>
</dbReference>
<dbReference type="EMBL" id="ACMP01000122">
    <property type="protein sequence ID" value="EEL68584.1"/>
    <property type="molecule type" value="Genomic_DNA"/>
</dbReference>
<dbReference type="PRINTS" id="PR01988">
    <property type="entry name" value="EXPORTERBACE"/>
</dbReference>
<sequence>MNEKKRIGGETMPRKVWLLVAGMIINVTGASFLWPFNTIYLHDSLGKSLSVAGMVLMINSLTGVIGNLLGGVLFDKWGGYKSILVGIVITLVSILGLVFFHGWPLYVVWLALIGFGSGMVFPSMYAMVGTVWPEGGRRAFNAMYVGQNVGIAIGTACGGLVASYRFDYIFLANFILYFVFFLIAFIGFRGMEDKKEPGVQKEIETKKGWTLTPGFKALLIVCVAYALCWVTYVQWQGAIATHMQELNISLRHYSLLWTINGAMIVCAQPLVSMLIRWMKRSLKQQIMIGIIIFAASFIVLSQAEQFTMFLVAMVTLTIGELFVWPAVPTIANILAPKDKLGFYQGVVNSAATVGKMFGPVVGGAIVDLYNMEVLFIAIMVMLVVALIATSIYDRRVKVEETVEEKIAV</sequence>
<protein>
    <submittedName>
        <fullName evidence="9">Uncharacterized MFS-type transporter</fullName>
    </submittedName>
</protein>
<dbReference type="Gene3D" id="1.20.1250.20">
    <property type="entry name" value="MFS general substrate transporter like domains"/>
    <property type="match status" value="2"/>
</dbReference>
<feature type="transmembrane region" description="Helical" evidence="7">
    <location>
        <begin position="168"/>
        <end position="188"/>
    </location>
</feature>
<dbReference type="PANTHER" id="PTHR23517:SF10">
    <property type="entry name" value="MAJOR FACILITATOR SUPERFAMILY (MFS) PROFILE DOMAIN-CONTAINING PROTEIN"/>
    <property type="match status" value="1"/>
</dbReference>
<feature type="transmembrane region" description="Helical" evidence="7">
    <location>
        <begin position="346"/>
        <end position="366"/>
    </location>
</feature>
<feature type="transmembrane region" description="Helical" evidence="7">
    <location>
        <begin position="309"/>
        <end position="334"/>
    </location>
</feature>
<evidence type="ECO:0000256" key="6">
    <source>
        <dbReference type="ARBA" id="ARBA00023136"/>
    </source>
</evidence>
<name>C2Y0K5_BACMY</name>
<organism evidence="9">
    <name type="scientific">Bacillus mycoides</name>
    <dbReference type="NCBI Taxonomy" id="1405"/>
    <lineage>
        <taxon>Bacteria</taxon>
        <taxon>Bacillati</taxon>
        <taxon>Bacillota</taxon>
        <taxon>Bacilli</taxon>
        <taxon>Bacillales</taxon>
        <taxon>Bacillaceae</taxon>
        <taxon>Bacillus</taxon>
        <taxon>Bacillus cereus group</taxon>
    </lineage>
</organism>
<evidence type="ECO:0000256" key="2">
    <source>
        <dbReference type="ARBA" id="ARBA00022448"/>
    </source>
</evidence>
<feature type="transmembrane region" description="Helical" evidence="7">
    <location>
        <begin position="82"/>
        <end position="100"/>
    </location>
</feature>
<feature type="transmembrane region" description="Helical" evidence="7">
    <location>
        <begin position="48"/>
        <end position="70"/>
    </location>
</feature>
<dbReference type="FunFam" id="1.20.1250.20:FF:000685">
    <property type="entry name" value="MFS transporter"/>
    <property type="match status" value="1"/>
</dbReference>
<feature type="domain" description="Major facilitator superfamily (MFS) profile" evidence="8">
    <location>
        <begin position="15"/>
        <end position="397"/>
    </location>
</feature>
<feature type="transmembrane region" description="Helical" evidence="7">
    <location>
        <begin position="106"/>
        <end position="128"/>
    </location>
</feature>
<comment type="caution">
    <text evidence="9">The sequence shown here is derived from an EMBL/GenBank/DDBJ whole genome shotgun (WGS) entry which is preliminary data.</text>
</comment>
<dbReference type="AlphaFoldDB" id="C2Y0K5"/>
<dbReference type="CDD" id="cd17329">
    <property type="entry name" value="MFS_MdtH_MDR_like"/>
    <property type="match status" value="1"/>
</dbReference>
<feature type="transmembrane region" description="Helical" evidence="7">
    <location>
        <begin position="255"/>
        <end position="274"/>
    </location>
</feature>
<dbReference type="GO" id="GO:0022857">
    <property type="term" value="F:transmembrane transporter activity"/>
    <property type="evidence" value="ECO:0007669"/>
    <property type="project" value="InterPro"/>
</dbReference>
<feature type="transmembrane region" description="Helical" evidence="7">
    <location>
        <begin position="140"/>
        <end position="162"/>
    </location>
</feature>
<dbReference type="HOGENOM" id="CLU_001265_60_4_9"/>
<dbReference type="InterPro" id="IPR036259">
    <property type="entry name" value="MFS_trans_sf"/>
</dbReference>
<evidence type="ECO:0000256" key="7">
    <source>
        <dbReference type="SAM" id="Phobius"/>
    </source>
</evidence>
<accession>C2Y0K5</accession>
<evidence type="ECO:0000259" key="8">
    <source>
        <dbReference type="PROSITE" id="PS50850"/>
    </source>
</evidence>
<evidence type="ECO:0000256" key="1">
    <source>
        <dbReference type="ARBA" id="ARBA00004651"/>
    </source>
</evidence>
<dbReference type="Proteomes" id="UP000001753">
    <property type="component" value="Chromosome"/>
</dbReference>
<evidence type="ECO:0000256" key="4">
    <source>
        <dbReference type="ARBA" id="ARBA00022692"/>
    </source>
</evidence>
<keyword evidence="2" id="KW-0813">Transport</keyword>
<evidence type="ECO:0000256" key="3">
    <source>
        <dbReference type="ARBA" id="ARBA00022475"/>
    </source>
</evidence>
<keyword evidence="3" id="KW-1003">Cell membrane</keyword>
<feature type="transmembrane region" description="Helical" evidence="7">
    <location>
        <begin position="372"/>
        <end position="392"/>
    </location>
</feature>
<dbReference type="GO" id="GO:0005886">
    <property type="term" value="C:plasma membrane"/>
    <property type="evidence" value="ECO:0007669"/>
    <property type="project" value="UniProtKB-SubCell"/>
</dbReference>
<comment type="subcellular location">
    <subcellularLocation>
        <location evidence="1">Cell membrane</location>
        <topology evidence="1">Multi-pass membrane protein</topology>
    </subcellularLocation>
</comment>
<feature type="transmembrane region" description="Helical" evidence="7">
    <location>
        <begin position="16"/>
        <end position="36"/>
    </location>
</feature>
<proteinExistence type="predicted"/>
<keyword evidence="6 7" id="KW-0472">Membrane</keyword>
<keyword evidence="4 7" id="KW-0812">Transmembrane</keyword>
<dbReference type="Pfam" id="PF07690">
    <property type="entry name" value="MFS_1"/>
    <property type="match status" value="1"/>
</dbReference>